<evidence type="ECO:0000313" key="5">
    <source>
        <dbReference type="Proteomes" id="UP000030693"/>
    </source>
</evidence>
<sequence>MLRQAFGRLGTPLRQAAALAPGLRPTLTPSGPVPAGLGRLFSVGRARLSAPPARSFASTSTPKTPASGPAAPGAGASTVATAASVPKPLATATATATATAAASSQPAAAAAKMATKSRILASLRTPRGLLRAGLLVLGTGALLSDSGRWCVRASQRFVLAFALTVASLSRYLWELRDDKQDEAAWSRAHTFAATLVAWYIRQFAGVFVKVAQHAASLEYLLPEEITSAMVEFQDAAPRTTPEEVIRVLETELGMPIQQAFQSFDLDPVGAASLAQVHRAVLWDGREVAVKVQHPRLLDDLPVDLRILELCSTLFDKFLPGYSLQWLLSEIQLNLPRELDFVHEALNADRARKAFASRPDSSGQLSAVHATGDPRVGLIVPEIHWSMTTPRVLVMEFAEGKKMKDTAFLEANNISPQRVAAAFSHLFGHMVFEAGLLHADMHPGNVLINPRPKPAGVDAIGPHLPWWARSMRAMGLGRLVPQGTTDAAEAAAAADRDFDLVLLDHGLYRELSENFQLDYSRLWLGILDQDELAVKRASARLGAGPQLYRLFASIITARPWDMVVGNEFIVDEDGRVVYHDNKPAAPNSQHVFIDRTNVEVIAIRKSLEGFILDIFSIMQRIPRELIMVIKSNDLVRHVVMDLQRDDGLSTMLQMTRFCAQTAYRHESSPPDLSLAIPKPESLLPAGVSPADAKLDLFGFGGRLTLEELARVTDPYFDLGDSADDDTDFGIAAARRAALRQAEERILRESSLLGPWARLQQRLLKLRLAAWALDRTGAQTAVASPSPEAGLEGVAVSPAAQGNATPETTLSLAA</sequence>
<dbReference type="InterPro" id="IPR051130">
    <property type="entry name" value="Mito_struct-func_regulator"/>
</dbReference>
<feature type="domain" description="ABC1 atypical kinase-like" evidence="3">
    <location>
        <begin position="493"/>
        <end position="535"/>
    </location>
</feature>
<keyword evidence="4" id="KW-0418">Kinase</keyword>
<name>A0A058Z6M3_FONAL</name>
<evidence type="ECO:0000256" key="1">
    <source>
        <dbReference type="ARBA" id="ARBA00009670"/>
    </source>
</evidence>
<dbReference type="Proteomes" id="UP000030693">
    <property type="component" value="Unassembled WGS sequence"/>
</dbReference>
<evidence type="ECO:0000259" key="3">
    <source>
        <dbReference type="Pfam" id="PF03109"/>
    </source>
</evidence>
<feature type="domain" description="ABC1 atypical kinase-like" evidence="3">
    <location>
        <begin position="232"/>
        <end position="456"/>
    </location>
</feature>
<feature type="compositionally biased region" description="Polar residues" evidence="2">
    <location>
        <begin position="798"/>
        <end position="812"/>
    </location>
</feature>
<dbReference type="GO" id="GO:0055088">
    <property type="term" value="P:lipid homeostasis"/>
    <property type="evidence" value="ECO:0007669"/>
    <property type="project" value="TreeGrafter"/>
</dbReference>
<protein>
    <submittedName>
        <fullName evidence="4">Atypical/ABC1/ABC1-B protein kinase</fullName>
    </submittedName>
</protein>
<comment type="similarity">
    <text evidence="1">Belongs to the protein kinase superfamily. ADCK protein kinase family.</text>
</comment>
<dbReference type="PANTHER" id="PTHR43173:SF19">
    <property type="entry name" value="AARF DOMAIN-CONTAINING PROTEIN KINASE 1"/>
    <property type="match status" value="1"/>
</dbReference>
<dbReference type="CDD" id="cd13969">
    <property type="entry name" value="ADCK1-like"/>
    <property type="match status" value="1"/>
</dbReference>
<keyword evidence="4" id="KW-0808">Transferase</keyword>
<feature type="region of interest" description="Disordered" evidence="2">
    <location>
        <begin position="52"/>
        <end position="76"/>
    </location>
</feature>
<feature type="region of interest" description="Disordered" evidence="2">
    <location>
        <begin position="781"/>
        <end position="812"/>
    </location>
</feature>
<dbReference type="GO" id="GO:0005743">
    <property type="term" value="C:mitochondrial inner membrane"/>
    <property type="evidence" value="ECO:0007669"/>
    <property type="project" value="TreeGrafter"/>
</dbReference>
<dbReference type="OrthoDB" id="427480at2759"/>
<dbReference type="GO" id="GO:0016301">
    <property type="term" value="F:kinase activity"/>
    <property type="evidence" value="ECO:0007669"/>
    <property type="project" value="UniProtKB-KW"/>
</dbReference>
<dbReference type="AlphaFoldDB" id="A0A058Z6M3"/>
<evidence type="ECO:0000256" key="2">
    <source>
        <dbReference type="SAM" id="MobiDB-lite"/>
    </source>
</evidence>
<keyword evidence="5" id="KW-1185">Reference proteome</keyword>
<dbReference type="RefSeq" id="XP_009496753.1">
    <property type="nucleotide sequence ID" value="XM_009498478.1"/>
</dbReference>
<organism evidence="4">
    <name type="scientific">Fonticula alba</name>
    <name type="common">Slime mold</name>
    <dbReference type="NCBI Taxonomy" id="691883"/>
    <lineage>
        <taxon>Eukaryota</taxon>
        <taxon>Rotosphaerida</taxon>
        <taxon>Fonticulaceae</taxon>
        <taxon>Fonticula</taxon>
    </lineage>
</organism>
<dbReference type="EMBL" id="KB932207">
    <property type="protein sequence ID" value="KCV69182.1"/>
    <property type="molecule type" value="Genomic_DNA"/>
</dbReference>
<dbReference type="InterPro" id="IPR045307">
    <property type="entry name" value="ADCK1_dom"/>
</dbReference>
<proteinExistence type="inferred from homology"/>
<feature type="compositionally biased region" description="Low complexity" evidence="2">
    <location>
        <begin position="57"/>
        <end position="76"/>
    </location>
</feature>
<accession>A0A058Z6M3</accession>
<dbReference type="GO" id="GO:0007005">
    <property type="term" value="P:mitochondrion organization"/>
    <property type="evidence" value="ECO:0007669"/>
    <property type="project" value="TreeGrafter"/>
</dbReference>
<dbReference type="SUPFAM" id="SSF56112">
    <property type="entry name" value="Protein kinase-like (PK-like)"/>
    <property type="match status" value="1"/>
</dbReference>
<reference evidence="4" key="1">
    <citation type="submission" date="2013-04" db="EMBL/GenBank/DDBJ databases">
        <title>The Genome Sequence of Fonticula alba ATCC 38817.</title>
        <authorList>
            <consortium name="The Broad Institute Genomics Platform"/>
            <person name="Russ C."/>
            <person name="Cuomo C."/>
            <person name="Burger G."/>
            <person name="Gray M.W."/>
            <person name="Holland P.W.H."/>
            <person name="King N."/>
            <person name="Lang F.B.F."/>
            <person name="Roger A.J."/>
            <person name="Ruiz-Trillo I."/>
            <person name="Brown M."/>
            <person name="Walker B."/>
            <person name="Young S."/>
            <person name="Zeng Q."/>
            <person name="Gargeya S."/>
            <person name="Fitzgerald M."/>
            <person name="Haas B."/>
            <person name="Abouelleil A."/>
            <person name="Allen A.W."/>
            <person name="Alvarado L."/>
            <person name="Arachchi H.M."/>
            <person name="Berlin A.M."/>
            <person name="Chapman S.B."/>
            <person name="Gainer-Dewar J."/>
            <person name="Goldberg J."/>
            <person name="Griggs A."/>
            <person name="Gujja S."/>
            <person name="Hansen M."/>
            <person name="Howarth C."/>
            <person name="Imamovic A."/>
            <person name="Ireland A."/>
            <person name="Larimer J."/>
            <person name="McCowan C."/>
            <person name="Murphy C."/>
            <person name="Pearson M."/>
            <person name="Poon T.W."/>
            <person name="Priest M."/>
            <person name="Roberts A."/>
            <person name="Saif S."/>
            <person name="Shea T."/>
            <person name="Sisk P."/>
            <person name="Sykes S."/>
            <person name="Wortman J."/>
            <person name="Nusbaum C."/>
            <person name="Birren B."/>
        </authorList>
    </citation>
    <scope>NUCLEOTIDE SEQUENCE [LARGE SCALE GENOMIC DNA]</scope>
    <source>
        <strain evidence="4">ATCC 38817</strain>
    </source>
</reference>
<dbReference type="GeneID" id="20529319"/>
<evidence type="ECO:0000313" key="4">
    <source>
        <dbReference type="EMBL" id="KCV69182.1"/>
    </source>
</evidence>
<gene>
    <name evidence="4" type="ORF">H696_04594</name>
</gene>
<dbReference type="InterPro" id="IPR011009">
    <property type="entry name" value="Kinase-like_dom_sf"/>
</dbReference>
<dbReference type="eggNOG" id="KOG1235">
    <property type="taxonomic scope" value="Eukaryota"/>
</dbReference>
<dbReference type="InterPro" id="IPR004147">
    <property type="entry name" value="ABC1_dom"/>
</dbReference>
<dbReference type="STRING" id="691883.A0A058Z6M3"/>
<dbReference type="PANTHER" id="PTHR43173">
    <property type="entry name" value="ABC1 FAMILY PROTEIN"/>
    <property type="match status" value="1"/>
</dbReference>
<dbReference type="Pfam" id="PF03109">
    <property type="entry name" value="ABC1"/>
    <property type="match status" value="2"/>
</dbReference>